<accession>A0A4D6MV61</accession>
<keyword evidence="3" id="KW-1185">Reference proteome</keyword>
<evidence type="ECO:0000313" key="2">
    <source>
        <dbReference type="EMBL" id="QCE03787.1"/>
    </source>
</evidence>
<protein>
    <submittedName>
        <fullName evidence="2">Peptidase S8 propeptide/proteinase inhibitor I9</fullName>
    </submittedName>
</protein>
<dbReference type="AlphaFoldDB" id="A0A4D6MV61"/>
<proteinExistence type="predicted"/>
<evidence type="ECO:0000313" key="3">
    <source>
        <dbReference type="Proteomes" id="UP000501690"/>
    </source>
</evidence>
<dbReference type="Proteomes" id="UP000501690">
    <property type="component" value="Linkage Group LG8"/>
</dbReference>
<dbReference type="EMBL" id="CP039352">
    <property type="protein sequence ID" value="QCE03787.1"/>
    <property type="molecule type" value="Genomic_DNA"/>
</dbReference>
<reference evidence="2 3" key="1">
    <citation type="submission" date="2019-04" db="EMBL/GenBank/DDBJ databases">
        <title>An improved genome assembly and genetic linkage map for asparagus bean, Vigna unguiculata ssp. sesquipedialis.</title>
        <authorList>
            <person name="Xia Q."/>
            <person name="Zhang R."/>
            <person name="Dong Y."/>
        </authorList>
    </citation>
    <scope>NUCLEOTIDE SEQUENCE [LARGE SCALE GENOMIC DNA]</scope>
    <source>
        <tissue evidence="2">Leaf</tissue>
    </source>
</reference>
<organism evidence="2 3">
    <name type="scientific">Vigna unguiculata</name>
    <name type="common">Cowpea</name>
    <dbReference type="NCBI Taxonomy" id="3917"/>
    <lineage>
        <taxon>Eukaryota</taxon>
        <taxon>Viridiplantae</taxon>
        <taxon>Streptophyta</taxon>
        <taxon>Embryophyta</taxon>
        <taxon>Tracheophyta</taxon>
        <taxon>Spermatophyta</taxon>
        <taxon>Magnoliopsida</taxon>
        <taxon>eudicotyledons</taxon>
        <taxon>Gunneridae</taxon>
        <taxon>Pentapetalae</taxon>
        <taxon>rosids</taxon>
        <taxon>fabids</taxon>
        <taxon>Fabales</taxon>
        <taxon>Fabaceae</taxon>
        <taxon>Papilionoideae</taxon>
        <taxon>50 kb inversion clade</taxon>
        <taxon>NPAAA clade</taxon>
        <taxon>indigoferoid/millettioid clade</taxon>
        <taxon>Phaseoleae</taxon>
        <taxon>Vigna</taxon>
    </lineage>
</organism>
<name>A0A4D6MV61_VIGUN</name>
<dbReference type="InterPro" id="IPR010259">
    <property type="entry name" value="S8pro/Inhibitor_I9"/>
</dbReference>
<sequence>MGSRHQNVTKEDRGYASYFARVHDSLLNKVFKGEKYLKLYNYHYLINGFVVLVTQQQIVNIILSPNYKVQSDASRSRDKKVLDWPTIYRIVTGGARGISYLR</sequence>
<dbReference type="Pfam" id="PF05922">
    <property type="entry name" value="Inhibitor_I9"/>
    <property type="match status" value="1"/>
</dbReference>
<gene>
    <name evidence="2" type="ORF">DEO72_LG8g1813</name>
</gene>
<feature type="domain" description="Inhibitor I9" evidence="1">
    <location>
        <begin position="16"/>
        <end position="65"/>
    </location>
</feature>
<evidence type="ECO:0000259" key="1">
    <source>
        <dbReference type="Pfam" id="PF05922"/>
    </source>
</evidence>